<dbReference type="EMBL" id="JAEHHL010000005">
    <property type="protein sequence ID" value="MBK0399401.1"/>
    <property type="molecule type" value="Genomic_DNA"/>
</dbReference>
<organism evidence="8 9">
    <name type="scientific">Thermohalobaculum xanthum</name>
    <dbReference type="NCBI Taxonomy" id="2753746"/>
    <lineage>
        <taxon>Bacteria</taxon>
        <taxon>Pseudomonadati</taxon>
        <taxon>Pseudomonadota</taxon>
        <taxon>Alphaproteobacteria</taxon>
        <taxon>Rhodobacterales</taxon>
        <taxon>Paracoccaceae</taxon>
        <taxon>Thermohalobaculum</taxon>
    </lineage>
</organism>
<dbReference type="SUPFAM" id="SSF46955">
    <property type="entry name" value="Putative DNA-binding domain"/>
    <property type="match status" value="1"/>
</dbReference>
<dbReference type="PANTHER" id="PTHR30204">
    <property type="entry name" value="REDOX-CYCLING DRUG-SENSING TRANSCRIPTIONAL ACTIVATOR SOXR"/>
    <property type="match status" value="1"/>
</dbReference>
<dbReference type="Proteomes" id="UP000655420">
    <property type="component" value="Unassembled WGS sequence"/>
</dbReference>
<dbReference type="GO" id="GO:0045893">
    <property type="term" value="P:positive regulation of DNA-templated transcription"/>
    <property type="evidence" value="ECO:0007669"/>
    <property type="project" value="InterPro"/>
</dbReference>
<gene>
    <name evidence="8" type="primary">cueR</name>
    <name evidence="8" type="ORF">H0I76_09380</name>
</gene>
<evidence type="ECO:0000256" key="3">
    <source>
        <dbReference type="ARBA" id="ARBA00023015"/>
    </source>
</evidence>
<dbReference type="GO" id="GO:0005507">
    <property type="term" value="F:copper ion binding"/>
    <property type="evidence" value="ECO:0007669"/>
    <property type="project" value="InterPro"/>
</dbReference>
<dbReference type="Pfam" id="PF00376">
    <property type="entry name" value="MerR"/>
    <property type="match status" value="1"/>
</dbReference>
<proteinExistence type="predicted"/>
<keyword evidence="9" id="KW-1185">Reference proteome</keyword>
<keyword evidence="4" id="KW-0238">DNA-binding</keyword>
<accession>A0A8J7M6D8</accession>
<dbReference type="NCBIfam" id="TIGR02044">
    <property type="entry name" value="CueR"/>
    <property type="match status" value="1"/>
</dbReference>
<keyword evidence="6" id="KW-0175">Coiled coil</keyword>
<dbReference type="GO" id="GO:0003700">
    <property type="term" value="F:DNA-binding transcription factor activity"/>
    <property type="evidence" value="ECO:0007669"/>
    <property type="project" value="InterPro"/>
</dbReference>
<keyword evidence="5" id="KW-0804">Transcription</keyword>
<dbReference type="RefSeq" id="WP_200609610.1">
    <property type="nucleotide sequence ID" value="NZ_JAEHHL010000005.1"/>
</dbReference>
<dbReference type="PROSITE" id="PS50937">
    <property type="entry name" value="HTH_MERR_2"/>
    <property type="match status" value="1"/>
</dbReference>
<dbReference type="SMART" id="SM00422">
    <property type="entry name" value="HTH_MERR"/>
    <property type="match status" value="1"/>
</dbReference>
<dbReference type="InterPro" id="IPR047057">
    <property type="entry name" value="MerR_fam"/>
</dbReference>
<reference evidence="8" key="1">
    <citation type="submission" date="2020-12" db="EMBL/GenBank/DDBJ databases">
        <title>Bacterial taxonomy.</title>
        <authorList>
            <person name="Pan X."/>
        </authorList>
    </citation>
    <scope>NUCLEOTIDE SEQUENCE</scope>
    <source>
        <strain evidence="8">M0105</strain>
    </source>
</reference>
<dbReference type="PANTHER" id="PTHR30204:SF94">
    <property type="entry name" value="HEAVY METAL-DEPENDENT TRANSCRIPTIONAL REGULATOR HI_0293-RELATED"/>
    <property type="match status" value="1"/>
</dbReference>
<dbReference type="Gene3D" id="1.10.1660.10">
    <property type="match status" value="1"/>
</dbReference>
<evidence type="ECO:0000259" key="7">
    <source>
        <dbReference type="PROSITE" id="PS50937"/>
    </source>
</evidence>
<sequence length="134" mass="14522">MRIGDAARASGLPVKTVRYYADIGLVAPSGRAGNGYRDYAQSDVQRLGFVRRARAFGFSIDDCRELLGLYSDRDRASADVKRMAESRIEDLDRQMTELAALRADLQRLADACAGDGRPDCPILNGLAGGAARRG</sequence>
<dbReference type="InterPro" id="IPR000551">
    <property type="entry name" value="MerR-type_HTH_dom"/>
</dbReference>
<dbReference type="CDD" id="cd01108">
    <property type="entry name" value="HTH_CueR"/>
    <property type="match status" value="1"/>
</dbReference>
<dbReference type="PRINTS" id="PR00040">
    <property type="entry name" value="HTHMERR"/>
</dbReference>
<dbReference type="InterPro" id="IPR009061">
    <property type="entry name" value="DNA-bd_dom_put_sf"/>
</dbReference>
<evidence type="ECO:0000256" key="6">
    <source>
        <dbReference type="SAM" id="Coils"/>
    </source>
</evidence>
<dbReference type="AlphaFoldDB" id="A0A8J7M6D8"/>
<comment type="caution">
    <text evidence="8">The sequence shown here is derived from an EMBL/GenBank/DDBJ whole genome shotgun (WGS) entry which is preliminary data.</text>
</comment>
<protein>
    <submittedName>
        <fullName evidence="8">Cu(I)-responsive transcriptional regulator</fullName>
    </submittedName>
</protein>
<evidence type="ECO:0000313" key="9">
    <source>
        <dbReference type="Proteomes" id="UP000655420"/>
    </source>
</evidence>
<evidence type="ECO:0000256" key="4">
    <source>
        <dbReference type="ARBA" id="ARBA00023125"/>
    </source>
</evidence>
<feature type="coiled-coil region" evidence="6">
    <location>
        <begin position="81"/>
        <end position="111"/>
    </location>
</feature>
<evidence type="ECO:0000256" key="5">
    <source>
        <dbReference type="ARBA" id="ARBA00023163"/>
    </source>
</evidence>
<dbReference type="GO" id="GO:0003677">
    <property type="term" value="F:DNA binding"/>
    <property type="evidence" value="ECO:0007669"/>
    <property type="project" value="UniProtKB-KW"/>
</dbReference>
<name>A0A8J7M6D8_9RHOB</name>
<dbReference type="InterPro" id="IPR011789">
    <property type="entry name" value="CueR"/>
</dbReference>
<keyword evidence="3" id="KW-0805">Transcription regulation</keyword>
<comment type="subcellular location">
    <subcellularLocation>
        <location evidence="1">Cytoplasm</location>
    </subcellularLocation>
</comment>
<evidence type="ECO:0000313" key="8">
    <source>
        <dbReference type="EMBL" id="MBK0399401.1"/>
    </source>
</evidence>
<dbReference type="GO" id="GO:0005737">
    <property type="term" value="C:cytoplasm"/>
    <property type="evidence" value="ECO:0007669"/>
    <property type="project" value="UniProtKB-SubCell"/>
</dbReference>
<keyword evidence="2" id="KW-0963">Cytoplasm</keyword>
<evidence type="ECO:0000256" key="1">
    <source>
        <dbReference type="ARBA" id="ARBA00004496"/>
    </source>
</evidence>
<dbReference type="Pfam" id="PF09278">
    <property type="entry name" value="MerR-DNA-bind"/>
    <property type="match status" value="1"/>
</dbReference>
<evidence type="ECO:0000256" key="2">
    <source>
        <dbReference type="ARBA" id="ARBA00022490"/>
    </source>
</evidence>
<feature type="domain" description="HTH merR-type" evidence="7">
    <location>
        <begin position="1"/>
        <end position="69"/>
    </location>
</feature>
<dbReference type="InterPro" id="IPR015358">
    <property type="entry name" value="Tscrpt_reg_MerR_DNA-bd"/>
</dbReference>